<dbReference type="InterPro" id="IPR050555">
    <property type="entry name" value="Bact_Solute-Bind_Prot2"/>
</dbReference>
<dbReference type="SUPFAM" id="SSF53822">
    <property type="entry name" value="Periplasmic binding protein-like I"/>
    <property type="match status" value="1"/>
</dbReference>
<evidence type="ECO:0000256" key="3">
    <source>
        <dbReference type="SAM" id="SignalP"/>
    </source>
</evidence>
<dbReference type="PANTHER" id="PTHR30036">
    <property type="entry name" value="D-XYLOSE-BINDING PERIPLASMIC PROTEIN"/>
    <property type="match status" value="1"/>
</dbReference>
<comment type="caution">
    <text evidence="5">The sequence shown here is derived from an EMBL/GenBank/DDBJ whole genome shotgun (WGS) entry which is preliminary data.</text>
</comment>
<dbReference type="Gene3D" id="3.40.50.2300">
    <property type="match status" value="2"/>
</dbReference>
<accession>A0ABT5C7F2</accession>
<protein>
    <submittedName>
        <fullName evidence="5">Substrate-binding domain-containing protein</fullName>
    </submittedName>
</protein>
<dbReference type="Pfam" id="PF13407">
    <property type="entry name" value="Peripla_BP_4"/>
    <property type="match status" value="1"/>
</dbReference>
<dbReference type="PANTHER" id="PTHR30036:SF7">
    <property type="entry name" value="ABC TRANSPORTER PERIPLASMIC-BINDING PROTEIN YPHF"/>
    <property type="match status" value="1"/>
</dbReference>
<organism evidence="5 6">
    <name type="scientific">Sorangium atrum</name>
    <dbReference type="NCBI Taxonomy" id="2995308"/>
    <lineage>
        <taxon>Bacteria</taxon>
        <taxon>Pseudomonadati</taxon>
        <taxon>Myxococcota</taxon>
        <taxon>Polyangia</taxon>
        <taxon>Polyangiales</taxon>
        <taxon>Polyangiaceae</taxon>
        <taxon>Sorangium</taxon>
    </lineage>
</organism>
<feature type="chain" id="PRO_5046154600" evidence="3">
    <location>
        <begin position="23"/>
        <end position="391"/>
    </location>
</feature>
<dbReference type="EMBL" id="JAQNDK010000003">
    <property type="protein sequence ID" value="MDC0681578.1"/>
    <property type="molecule type" value="Genomic_DNA"/>
</dbReference>
<evidence type="ECO:0000313" key="6">
    <source>
        <dbReference type="Proteomes" id="UP001217485"/>
    </source>
</evidence>
<dbReference type="InterPro" id="IPR025997">
    <property type="entry name" value="SBP_2_dom"/>
</dbReference>
<dbReference type="InterPro" id="IPR028082">
    <property type="entry name" value="Peripla_BP_I"/>
</dbReference>
<reference evidence="5 6" key="1">
    <citation type="submission" date="2023-01" db="EMBL/GenBank/DDBJ databases">
        <title>Minimal conservation of predation-associated metabolite biosynthetic gene clusters underscores biosynthetic potential of Myxococcota including descriptions for ten novel species: Archangium lansinium sp. nov., Myxococcus landrumus sp. nov., Nannocystis bai.</title>
        <authorList>
            <person name="Ahearne A."/>
            <person name="Stevens C."/>
            <person name="Dowd S."/>
        </authorList>
    </citation>
    <scope>NUCLEOTIDE SEQUENCE [LARGE SCALE GENOMIC DNA]</scope>
    <source>
        <strain evidence="5 6">WIWO2</strain>
    </source>
</reference>
<proteinExistence type="inferred from homology"/>
<evidence type="ECO:0000256" key="2">
    <source>
        <dbReference type="ARBA" id="ARBA00007639"/>
    </source>
</evidence>
<keyword evidence="6" id="KW-1185">Reference proteome</keyword>
<dbReference type="Proteomes" id="UP001217485">
    <property type="component" value="Unassembled WGS sequence"/>
</dbReference>
<comment type="subcellular location">
    <subcellularLocation>
        <location evidence="1">Cell envelope</location>
    </subcellularLocation>
</comment>
<feature type="signal peptide" evidence="3">
    <location>
        <begin position="1"/>
        <end position="22"/>
    </location>
</feature>
<feature type="domain" description="Periplasmic binding protein" evidence="4">
    <location>
        <begin position="76"/>
        <end position="335"/>
    </location>
</feature>
<keyword evidence="3" id="KW-0732">Signal</keyword>
<evidence type="ECO:0000313" key="5">
    <source>
        <dbReference type="EMBL" id="MDC0681578.1"/>
    </source>
</evidence>
<dbReference type="RefSeq" id="WP_272098770.1">
    <property type="nucleotide sequence ID" value="NZ_JAQNDK010000003.1"/>
</dbReference>
<evidence type="ECO:0000256" key="1">
    <source>
        <dbReference type="ARBA" id="ARBA00004196"/>
    </source>
</evidence>
<name>A0ABT5C7F2_9BACT</name>
<evidence type="ECO:0000259" key="4">
    <source>
        <dbReference type="Pfam" id="PF13407"/>
    </source>
</evidence>
<sequence>MKMTGRCWMTALGLMLMTAACAAEDAAQSDKPTEEIALIKRERSPITEFTPTQLEDTVDHLIGAINQSGLKPIQVVVLLKHLSTFFEPIATGANRAMGELEAVGNVLGPSTQMTTDDGAASQNLQNQQVANAIEDGAQGIGISPYDFLNEASINEAAAQGLHVVTFDTDLKDSGRTLYVGAIQKSAGARAAQALLDSRIGELPPPPGTVVVHGDTSTQWYDGSQRTFGVLEALGAAGYTTQVVQAVFINGQEGFDVDQMKTQILNADPPVVGMIGVFNISYRCVMAAEAANRPDIPIVAFDFDSKTVEYMQKKRIKATVVQRQYYEGYLVPYILYGIQHIGLDATKEILRPLMTDENQMPDEHRVNLGVDVVPANKVQDYNDFLDQIGSIQ</sequence>
<comment type="similarity">
    <text evidence="2">Belongs to the bacterial solute-binding protein 2 family.</text>
</comment>
<dbReference type="PROSITE" id="PS51257">
    <property type="entry name" value="PROKAR_LIPOPROTEIN"/>
    <property type="match status" value="1"/>
</dbReference>
<gene>
    <name evidence="5" type="ORF">POL72_27815</name>
</gene>